<dbReference type="AlphaFoldDB" id="A0AAD7GRV8"/>
<dbReference type="Proteomes" id="UP001221757">
    <property type="component" value="Unassembled WGS sequence"/>
</dbReference>
<gene>
    <name evidence="1" type="ORF">B0H17DRAFT_921584</name>
</gene>
<reference evidence="1" key="1">
    <citation type="submission" date="2023-03" db="EMBL/GenBank/DDBJ databases">
        <title>Massive genome expansion in bonnet fungi (Mycena s.s.) driven by repeated elements and novel gene families across ecological guilds.</title>
        <authorList>
            <consortium name="Lawrence Berkeley National Laboratory"/>
            <person name="Harder C.B."/>
            <person name="Miyauchi S."/>
            <person name="Viragh M."/>
            <person name="Kuo A."/>
            <person name="Thoen E."/>
            <person name="Andreopoulos B."/>
            <person name="Lu D."/>
            <person name="Skrede I."/>
            <person name="Drula E."/>
            <person name="Henrissat B."/>
            <person name="Morin E."/>
            <person name="Kohler A."/>
            <person name="Barry K."/>
            <person name="LaButti K."/>
            <person name="Morin E."/>
            <person name="Salamov A."/>
            <person name="Lipzen A."/>
            <person name="Mereny Z."/>
            <person name="Hegedus B."/>
            <person name="Baldrian P."/>
            <person name="Stursova M."/>
            <person name="Weitz H."/>
            <person name="Taylor A."/>
            <person name="Grigoriev I.V."/>
            <person name="Nagy L.G."/>
            <person name="Martin F."/>
            <person name="Kauserud H."/>
        </authorList>
    </citation>
    <scope>NUCLEOTIDE SEQUENCE</scope>
    <source>
        <strain evidence="1">CBHHK067</strain>
    </source>
</reference>
<evidence type="ECO:0000313" key="2">
    <source>
        <dbReference type="Proteomes" id="UP001221757"/>
    </source>
</evidence>
<sequence>MQRKEAAAAGNGDSDEVNYDRCSYSYKTRFTLSFALSFGFAAQRADNFRAQLITEEQKMEEGKRMFSIFAARMFEQGVLQAYHTGGKGRGT</sequence>
<protein>
    <submittedName>
        <fullName evidence="1">Uncharacterized protein</fullName>
    </submittedName>
</protein>
<name>A0AAD7GRV8_MYCRO</name>
<organism evidence="1 2">
    <name type="scientific">Mycena rosella</name>
    <name type="common">Pink bonnet</name>
    <name type="synonym">Agaricus rosellus</name>
    <dbReference type="NCBI Taxonomy" id="1033263"/>
    <lineage>
        <taxon>Eukaryota</taxon>
        <taxon>Fungi</taxon>
        <taxon>Dikarya</taxon>
        <taxon>Basidiomycota</taxon>
        <taxon>Agaricomycotina</taxon>
        <taxon>Agaricomycetes</taxon>
        <taxon>Agaricomycetidae</taxon>
        <taxon>Agaricales</taxon>
        <taxon>Marasmiineae</taxon>
        <taxon>Mycenaceae</taxon>
        <taxon>Mycena</taxon>
    </lineage>
</organism>
<accession>A0AAD7GRV8</accession>
<comment type="caution">
    <text evidence="1">The sequence shown here is derived from an EMBL/GenBank/DDBJ whole genome shotgun (WGS) entry which is preliminary data.</text>
</comment>
<evidence type="ECO:0000313" key="1">
    <source>
        <dbReference type="EMBL" id="KAJ7703938.1"/>
    </source>
</evidence>
<dbReference type="EMBL" id="JARKIE010000011">
    <property type="protein sequence ID" value="KAJ7703938.1"/>
    <property type="molecule type" value="Genomic_DNA"/>
</dbReference>
<proteinExistence type="predicted"/>
<keyword evidence="2" id="KW-1185">Reference proteome</keyword>